<reference evidence="1 2" key="1">
    <citation type="submission" date="2018-02" db="EMBL/GenBank/DDBJ databases">
        <title>The draft genome of Phyllobacterium myrsinacearum DSM5892.</title>
        <authorList>
            <person name="Li L."/>
            <person name="Liu L."/>
            <person name="Zhang X."/>
            <person name="Wang T."/>
        </authorList>
    </citation>
    <scope>NUCLEOTIDE SEQUENCE [LARGE SCALE GENOMIC DNA]</scope>
    <source>
        <strain evidence="1 2">DSM 5892</strain>
    </source>
</reference>
<keyword evidence="2" id="KW-1185">Reference proteome</keyword>
<dbReference type="SUPFAM" id="SSF52833">
    <property type="entry name" value="Thioredoxin-like"/>
    <property type="match status" value="1"/>
</dbReference>
<evidence type="ECO:0000313" key="2">
    <source>
        <dbReference type="Proteomes" id="UP000238563"/>
    </source>
</evidence>
<dbReference type="EMBL" id="PVBT01000006">
    <property type="protein sequence ID" value="PRD51130.1"/>
    <property type="molecule type" value="Genomic_DNA"/>
</dbReference>
<dbReference type="OrthoDB" id="7331188at2"/>
<evidence type="ECO:0000313" key="1">
    <source>
        <dbReference type="EMBL" id="PRD51130.1"/>
    </source>
</evidence>
<protein>
    <submittedName>
        <fullName evidence="1">DUF899 domain-containing protein</fullName>
    </submittedName>
</protein>
<dbReference type="Proteomes" id="UP000238563">
    <property type="component" value="Unassembled WGS sequence"/>
</dbReference>
<comment type="caution">
    <text evidence="1">The sequence shown here is derived from an EMBL/GenBank/DDBJ whole genome shotgun (WGS) entry which is preliminary data.</text>
</comment>
<dbReference type="InterPro" id="IPR010296">
    <property type="entry name" value="DUF899_thioredox"/>
</dbReference>
<dbReference type="Pfam" id="PF05988">
    <property type="entry name" value="DUF899"/>
    <property type="match status" value="1"/>
</dbReference>
<dbReference type="RefSeq" id="WP_105736019.1">
    <property type="nucleotide sequence ID" value="NZ_PVBT01000006.1"/>
</dbReference>
<dbReference type="InterPro" id="IPR036249">
    <property type="entry name" value="Thioredoxin-like_sf"/>
</dbReference>
<organism evidence="1 2">
    <name type="scientific">Phyllobacterium myrsinacearum</name>
    <dbReference type="NCBI Taxonomy" id="28101"/>
    <lineage>
        <taxon>Bacteria</taxon>
        <taxon>Pseudomonadati</taxon>
        <taxon>Pseudomonadota</taxon>
        <taxon>Alphaproteobacteria</taxon>
        <taxon>Hyphomicrobiales</taxon>
        <taxon>Phyllobacteriaceae</taxon>
        <taxon>Phyllobacterium</taxon>
    </lineage>
</organism>
<gene>
    <name evidence="1" type="ORF">C5750_20060</name>
</gene>
<dbReference type="AlphaFoldDB" id="A0A2S9JE04"/>
<proteinExistence type="predicted"/>
<accession>A0A2S9JE04</accession>
<name>A0A2S9JE04_9HYPH</name>
<sequence length="262" mass="29625">MNTHATPDGRKVVSRAEWDKARKAFLLKEKAFTRQRDALNRERRALPMVQIEKDYVFEGPEGKLSLSDLFAGRRQLIVYHFMLGPGEGQGCPGCSFLADSIGNLAHLHARDTTLVVVSRAPLAEIEAYRKRMGWTFPWVSSHGSDFNYDFHVTLDEAVMPPVYNYTTAEEYERKGMPWFMRGEQPGTSVFLRDGDTVYHTYSSYGRGGDLQLGTYNYLDLTPLGRQEGWDGTPDLDGLGKNWVKRHDEYAGTAKSADDACCH</sequence>